<dbReference type="InterPro" id="IPR004107">
    <property type="entry name" value="Integrase_SAM-like_N"/>
</dbReference>
<dbReference type="InterPro" id="IPR044068">
    <property type="entry name" value="CB"/>
</dbReference>
<dbReference type="Gene3D" id="1.10.443.10">
    <property type="entry name" value="Intergrase catalytic core"/>
    <property type="match status" value="1"/>
</dbReference>
<dbReference type="PROSITE" id="PS51900">
    <property type="entry name" value="CB"/>
    <property type="match status" value="1"/>
</dbReference>
<dbReference type="EMBL" id="AKAU01000236">
    <property type="protein sequence ID" value="EIM95656.1"/>
    <property type="molecule type" value="Genomic_DNA"/>
</dbReference>
<dbReference type="Pfam" id="PF02899">
    <property type="entry name" value="Phage_int_SAM_1"/>
    <property type="match status" value="1"/>
</dbReference>
<dbReference type="InterPro" id="IPR013762">
    <property type="entry name" value="Integrase-like_cat_sf"/>
</dbReference>
<dbReference type="PANTHER" id="PTHR30349:SF90">
    <property type="entry name" value="TYROSINE RECOMBINASE XERD"/>
    <property type="match status" value="1"/>
</dbReference>
<dbReference type="RefSeq" id="WP_009769538.1">
    <property type="nucleotide sequence ID" value="NZ_AKAU01000236.1"/>
</dbReference>
<evidence type="ECO:0000259" key="5">
    <source>
        <dbReference type="PROSITE" id="PS51898"/>
    </source>
</evidence>
<feature type="domain" description="Core-binding (CB)" evidence="6">
    <location>
        <begin position="105"/>
        <end position="189"/>
    </location>
</feature>
<dbReference type="Proteomes" id="UP000004980">
    <property type="component" value="Unassembled WGS sequence"/>
</dbReference>
<keyword evidence="8" id="KW-1185">Reference proteome</keyword>
<dbReference type="Gene3D" id="1.10.150.130">
    <property type="match status" value="1"/>
</dbReference>
<keyword evidence="1" id="KW-0229">DNA integration</keyword>
<dbReference type="InterPro" id="IPR002104">
    <property type="entry name" value="Integrase_catalytic"/>
</dbReference>
<evidence type="ECO:0000313" key="8">
    <source>
        <dbReference type="Proteomes" id="UP000004980"/>
    </source>
</evidence>
<gene>
    <name evidence="7" type="ORF">WQE_38184</name>
</gene>
<dbReference type="SUPFAM" id="SSF56349">
    <property type="entry name" value="DNA breaking-rejoining enzymes"/>
    <property type="match status" value="1"/>
</dbReference>
<organism evidence="7 8">
    <name type="scientific">Paraburkholderia hospita</name>
    <dbReference type="NCBI Taxonomy" id="169430"/>
    <lineage>
        <taxon>Bacteria</taxon>
        <taxon>Pseudomonadati</taxon>
        <taxon>Pseudomonadota</taxon>
        <taxon>Betaproteobacteria</taxon>
        <taxon>Burkholderiales</taxon>
        <taxon>Burkholderiaceae</taxon>
        <taxon>Paraburkholderia</taxon>
    </lineage>
</organism>
<dbReference type="InterPro" id="IPR050090">
    <property type="entry name" value="Tyrosine_recombinase_XerCD"/>
</dbReference>
<comment type="caution">
    <text evidence="7">The sequence shown here is derived from an EMBL/GenBank/DDBJ whole genome shotgun (WGS) entry which is preliminary data.</text>
</comment>
<dbReference type="PANTHER" id="PTHR30349">
    <property type="entry name" value="PHAGE INTEGRASE-RELATED"/>
    <property type="match status" value="1"/>
</dbReference>
<dbReference type="Pfam" id="PF00589">
    <property type="entry name" value="Phage_integrase"/>
    <property type="match status" value="1"/>
</dbReference>
<keyword evidence="3" id="KW-0233">DNA recombination</keyword>
<evidence type="ECO:0000259" key="6">
    <source>
        <dbReference type="PROSITE" id="PS51900"/>
    </source>
</evidence>
<keyword evidence="2 4" id="KW-0238">DNA-binding</keyword>
<evidence type="ECO:0000256" key="4">
    <source>
        <dbReference type="PROSITE-ProRule" id="PRU01248"/>
    </source>
</evidence>
<sequence length="408" mass="46588">MLEFLFPRDWPRYAAGPQGPLVRNFSAWVVERGYTRICAKRHVHRFREVLAYNHVAAGASLTITSTALSRWFAPWSHETLYRATQRAAARFLTDRGLFVPVAKPGRFDPLVSQYRSHLIDLRGLSPSTVEQHLSTVTGFLASACSGRRRLASVRSEDIEHFIDQTSKRFCRQSLQHTVAHLRAFLRFCADRGYTRNRLDVIDTPRTYRGELPPRALDWRTVCKLLHSIDRSSVEGCRDHAILYLMAYYGLRPTEVAGLTLDSIDWEKNTLRVDQCKTRSVLILPLNDRTRRVFERYLRRRPPLTGTRQLFLRVRCPAGPIKAATVDDIYAKRARLSGLPIRQTSPYCLRHSFAMRLLERGVGVKTIGDLLGHDCLESTCVYLRLHVEALRHVALPVPCCGHASRKGAS</sequence>
<accession>A0ABP2PFV8</accession>
<evidence type="ECO:0000256" key="2">
    <source>
        <dbReference type="ARBA" id="ARBA00023125"/>
    </source>
</evidence>
<protein>
    <submittedName>
        <fullName evidence="7">Integrase family protein</fullName>
    </submittedName>
</protein>
<name>A0ABP2PFV8_9BURK</name>
<dbReference type="PROSITE" id="PS51898">
    <property type="entry name" value="TYR_RECOMBINASE"/>
    <property type="match status" value="1"/>
</dbReference>
<evidence type="ECO:0000256" key="1">
    <source>
        <dbReference type="ARBA" id="ARBA00022908"/>
    </source>
</evidence>
<evidence type="ECO:0000256" key="3">
    <source>
        <dbReference type="ARBA" id="ARBA00023172"/>
    </source>
</evidence>
<dbReference type="InterPro" id="IPR011010">
    <property type="entry name" value="DNA_brk_join_enz"/>
</dbReference>
<dbReference type="InterPro" id="IPR010998">
    <property type="entry name" value="Integrase_recombinase_N"/>
</dbReference>
<reference evidence="7 8" key="1">
    <citation type="journal article" date="2012" name="J. Bacteriol.">
        <title>Draft Genome Sequence of the Soil Bacterium Burkholderia terrae Strain BS001, Which Interacts with Fungal Surface Structures.</title>
        <authorList>
            <person name="Nazir R."/>
            <person name="Hansen M.A."/>
            <person name="Sorensen S."/>
            <person name="van Elsas J.D."/>
        </authorList>
    </citation>
    <scope>NUCLEOTIDE SEQUENCE [LARGE SCALE GENOMIC DNA]</scope>
    <source>
        <strain evidence="7 8">BS001</strain>
    </source>
</reference>
<feature type="domain" description="Tyr recombinase" evidence="5">
    <location>
        <begin position="211"/>
        <end position="394"/>
    </location>
</feature>
<evidence type="ECO:0000313" key="7">
    <source>
        <dbReference type="EMBL" id="EIM95656.1"/>
    </source>
</evidence>
<proteinExistence type="predicted"/>